<dbReference type="RefSeq" id="WP_340529480.1">
    <property type="nucleotide sequence ID" value="NZ_FMSH01000475.1"/>
</dbReference>
<accession>A0A1K0JN65</accession>
<dbReference type="EMBL" id="FMSH01000475">
    <property type="protein sequence ID" value="SCU94424.1"/>
    <property type="molecule type" value="Genomic_DNA"/>
</dbReference>
<dbReference type="AlphaFoldDB" id="A0A1K0JN65"/>
<protein>
    <submittedName>
        <fullName evidence="1">Uncharacterized protein</fullName>
    </submittedName>
</protein>
<gene>
    <name evidence="1" type="ORF">CNECB9_5260044</name>
</gene>
<reference evidence="1" key="1">
    <citation type="submission" date="2016-09" db="EMBL/GenBank/DDBJ databases">
        <authorList>
            <person name="Capua I."/>
            <person name="De Benedictis P."/>
            <person name="Joannis T."/>
            <person name="Lombin L.H."/>
            <person name="Cattoli G."/>
        </authorList>
    </citation>
    <scope>NUCLEOTIDE SEQUENCE</scope>
    <source>
        <strain evidence="1">B9</strain>
    </source>
</reference>
<proteinExistence type="predicted"/>
<organism evidence="1">
    <name type="scientific">Cupriavidus necator</name>
    <name type="common">Alcaligenes eutrophus</name>
    <name type="synonym">Ralstonia eutropha</name>
    <dbReference type="NCBI Taxonomy" id="106590"/>
    <lineage>
        <taxon>Bacteria</taxon>
        <taxon>Pseudomonadati</taxon>
        <taxon>Pseudomonadota</taxon>
        <taxon>Betaproteobacteria</taxon>
        <taxon>Burkholderiales</taxon>
        <taxon>Burkholderiaceae</taxon>
        <taxon>Cupriavidus</taxon>
    </lineage>
</organism>
<evidence type="ECO:0000313" key="1">
    <source>
        <dbReference type="EMBL" id="SCU94424.1"/>
    </source>
</evidence>
<sequence>MPDVEIQLTEQAMAVLEQVRQEQGLTTLQQAAEWLAKSGIRRTVERMTGKRRAFKLVVPPGKSL</sequence>
<name>A0A1K0JN65_CUPNE</name>